<dbReference type="EMBL" id="VUOB01000005">
    <property type="protein sequence ID" value="KAA2265790.1"/>
    <property type="molecule type" value="Genomic_DNA"/>
</dbReference>
<keyword evidence="6" id="KW-0597">Phosphoprotein</keyword>
<dbReference type="InterPro" id="IPR023213">
    <property type="entry name" value="CAT-like_dom_sf"/>
</dbReference>
<dbReference type="FunFam" id="3.30.559.10:FF:000023">
    <property type="entry name" value="Non-ribosomal peptide synthetase"/>
    <property type="match status" value="2"/>
</dbReference>
<comment type="pathway">
    <text evidence="2">Siderophore biosynthesis; mycobactin biosynthesis.</text>
</comment>
<dbReference type="FunFam" id="1.10.1200.10:FF:000016">
    <property type="entry name" value="Non-ribosomal peptide synthase"/>
    <property type="match status" value="1"/>
</dbReference>
<comment type="caution">
    <text evidence="11">The sequence shown here is derived from an EMBL/GenBank/DDBJ whole genome shotgun (WGS) entry which is preliminary data.</text>
</comment>
<comment type="cofactor">
    <cofactor evidence="1">
        <name>pantetheine 4'-phosphate</name>
        <dbReference type="ChEBI" id="CHEBI:47942"/>
    </cofactor>
</comment>
<accession>A0A5B2XS48</accession>
<dbReference type="SUPFAM" id="SSF47336">
    <property type="entry name" value="ACP-like"/>
    <property type="match status" value="3"/>
</dbReference>
<evidence type="ECO:0000256" key="8">
    <source>
        <dbReference type="ARBA" id="ARBA00033440"/>
    </source>
</evidence>
<dbReference type="GO" id="GO:0031177">
    <property type="term" value="F:phosphopantetheine binding"/>
    <property type="evidence" value="ECO:0007669"/>
    <property type="project" value="InterPro"/>
</dbReference>
<reference evidence="11 12" key="1">
    <citation type="submission" date="2019-09" db="EMBL/GenBank/DDBJ databases">
        <title>Goodfellowia gen. nov., a new genus of the Pseudonocardineae related to Actinoalloteichus, containing Goodfellowia coeruleoviolacea gen. nov., comb. nov. gen. nov., comb. nov.</title>
        <authorList>
            <person name="Labeda D."/>
        </authorList>
    </citation>
    <scope>NUCLEOTIDE SEQUENCE [LARGE SCALE GENOMIC DNA]</scope>
    <source>
        <strain evidence="11 12">AN110305</strain>
    </source>
</reference>
<dbReference type="SUPFAM" id="SSF56801">
    <property type="entry name" value="Acetyl-CoA synthetase-like"/>
    <property type="match status" value="1"/>
</dbReference>
<evidence type="ECO:0000313" key="12">
    <source>
        <dbReference type="Proteomes" id="UP000323454"/>
    </source>
</evidence>
<dbReference type="InterPro" id="IPR010071">
    <property type="entry name" value="AA_adenyl_dom"/>
</dbReference>
<evidence type="ECO:0000256" key="2">
    <source>
        <dbReference type="ARBA" id="ARBA00005102"/>
    </source>
</evidence>
<dbReference type="Gene3D" id="1.10.1200.10">
    <property type="entry name" value="ACP-like"/>
    <property type="match status" value="3"/>
</dbReference>
<dbReference type="Gene3D" id="3.30.300.30">
    <property type="match status" value="1"/>
</dbReference>
<dbReference type="FunFam" id="3.30.559.30:FF:000006">
    <property type="entry name" value="Yersiniabactin polyketide/non-ribosomal peptide synthetase"/>
    <property type="match status" value="2"/>
</dbReference>
<dbReference type="PROSITE" id="PS50075">
    <property type="entry name" value="CARRIER"/>
    <property type="match status" value="3"/>
</dbReference>
<evidence type="ECO:0000256" key="1">
    <source>
        <dbReference type="ARBA" id="ARBA00001957"/>
    </source>
</evidence>
<name>A0A5B2XS48_9PSEU</name>
<dbReference type="PANTHER" id="PTHR45527">
    <property type="entry name" value="NONRIBOSOMAL PEPTIDE SYNTHETASE"/>
    <property type="match status" value="1"/>
</dbReference>
<dbReference type="PANTHER" id="PTHR45527:SF10">
    <property type="entry name" value="PYOCHELIN SYNTHASE PCHF"/>
    <property type="match status" value="1"/>
</dbReference>
<reference evidence="11 12" key="2">
    <citation type="submission" date="2019-09" db="EMBL/GenBank/DDBJ databases">
        <authorList>
            <person name="Jin C."/>
        </authorList>
    </citation>
    <scope>NUCLEOTIDE SEQUENCE [LARGE SCALE GENOMIC DNA]</scope>
    <source>
        <strain evidence="11 12">AN110305</strain>
    </source>
</reference>
<dbReference type="InterPro" id="IPR045851">
    <property type="entry name" value="AMP-bd_C_sf"/>
</dbReference>
<dbReference type="FunFam" id="3.40.50.12780:FF:000012">
    <property type="entry name" value="Non-ribosomal peptide synthetase"/>
    <property type="match status" value="1"/>
</dbReference>
<evidence type="ECO:0000313" key="11">
    <source>
        <dbReference type="EMBL" id="KAA2265790.1"/>
    </source>
</evidence>
<dbReference type="SUPFAM" id="SSF52777">
    <property type="entry name" value="CoA-dependent acyltransferases"/>
    <property type="match status" value="4"/>
</dbReference>
<dbReference type="InterPro" id="IPR036736">
    <property type="entry name" value="ACP-like_sf"/>
</dbReference>
<dbReference type="CDD" id="cd12114">
    <property type="entry name" value="A_NRPS_TlmIV_like"/>
    <property type="match status" value="1"/>
</dbReference>
<feature type="region of interest" description="Disordered" evidence="9">
    <location>
        <begin position="1559"/>
        <end position="1585"/>
    </location>
</feature>
<dbReference type="OrthoDB" id="2472181at2"/>
<dbReference type="GO" id="GO:0005737">
    <property type="term" value="C:cytoplasm"/>
    <property type="evidence" value="ECO:0007669"/>
    <property type="project" value="TreeGrafter"/>
</dbReference>
<dbReference type="InterPro" id="IPR020845">
    <property type="entry name" value="AMP-binding_CS"/>
</dbReference>
<dbReference type="Pfam" id="PF00550">
    <property type="entry name" value="PP-binding"/>
    <property type="match status" value="3"/>
</dbReference>
<dbReference type="InterPro" id="IPR001242">
    <property type="entry name" value="Condensation_dom"/>
</dbReference>
<dbReference type="Proteomes" id="UP000323454">
    <property type="component" value="Unassembled WGS sequence"/>
</dbReference>
<sequence>MVTTKTLALDLAGMRAAVAELLDLAPEALAGDEDLLGLGVDSIQVMRLAGQWRRAGADVTYAELVELRTLAQWWHLVSAKLAAPVAGDLPALPEVDENEPFDLAPLQHAYWVGRGDEQRLGGVGAQFYCEFDGAGVRTERLEQAVRALAGRHGMLRARFLPDGRQQIPADSTWPGLTVHDLRGLDETEALARAGQLRDLLAQRRMAADAGQVLDVHLSLLPGGRTRVHLAVEMLVCDAQSFQVLLADLAALYVEPGAPLPPLDVSYPRYRAAVTRRRRAAAERDRAWWQGRLDELPGAPRLPLAGEPGDLATRTHRRRGHTIPARDWARLSAHARDNRVLLSVALATAFAEVVGGWSETPRFLLNMPYYDREDVHPDIGRIVGDFTNVVLVPVDVGDDRPFADSVRRVQAVFHEHVAHGSYTGVDVLRDLLRRDPDAGPPAPVVFTTAINLGELFDDGLRRCLGAPGYTMSTTPQVLLDCQVTVRGGGLFVNWDAVEEVFPAGVLDAMFGAYVTLLDRLVAGAWADPVGALLPAGHAAVRAEVNATATPSPAALLHDGVFGRAAREPDRPALLAAAGTWSYGELADRALRVAGWLAERGVRPGDTVCVCVPRGPAQVAAVLGVLAAGGAYVPVGVDQPAARRERIQRLAGVRHTLTEQAVEQARDVAPLPGPLPIEPHTLAYVIYTSGSTGEPKGVEVTHAAAMNTVAAVNRRFGVGEADRVLALSALDFDLSVYDIFGLLGAGGSMVLVAEEDRREAAVWVDLARRHGVTIWNSVPALLDMALVAGAARLGWARRLRLALLSGDWVGLDLPGRLREQAEGCRFVALGGATEAAIWSNAQEVDSVPGDWRSVPYGRPLPNQRFRVVDGRGRDCPDWVAGELWIGGAGVALGYRGDQQRTAAQFVTSGGRRWYRTGDLGRYWPDGTLEFLGRRDSQVKIGGHRIELGEIEAALAGHPEVAAAVAVVTDRPGRQLAVAITPVDQDRPPTPEQLHRHCAEQLPGYMTPALANIRIVAALPLTANGKVDRAALTEGMSPAAAGRSHQPPSGRVETTLADLWAELLGRAPIGRADNFFTLGGDSLLATRLLARLRAAGLGGGRLPSLFAHPVLAEFAATLRPEATPAQTPLGADPANRWEPFPPTDVQRAYWMGRTGGFELGAVGSHWYWELDGAGVDLERLAAAWNRLVARHEMLRVVFDEDGNQRIQPVVGRLTIPVTDAPADAPAGALAALRAELSHRVADPASWPLNEIRAVRYGQRTRLAFSFDYIALDALSIVIVFTELSRLYADPGTELPPAEMSFRDYVLLGGADDAELERARRYWLAQIAELPPAPRLPLAKDPAAVRAPRFTRWEATLPSQRWTRLLAAAQRHAVTPAAALAAAFAAVLGTRSARADLTLNLTLFDRRPVHPGVNTTLGDFTSLLLAPYRPRPGAGFADLVLDYQKTIWAGMEHRAVSAIWVMRERARTVGPAEAAMPVVFTSALGLPSELVDVELPFGQPVFGLSQTPQVWLDCQVTVRGGGLVVSWDAVRELFPPGLLDAMFDAYVRVVDSLVDGDWTAPLPLADRPGADPPATRPVRRAAPAPHQPPVGDTEIVLAELWSRLLGRAPIGRADNFFTLGGDSILATALVEAIRGDLAAPMSLRALLDAPTLAELAEAVDTGAREAAALVEEGVV</sequence>
<dbReference type="GO" id="GO:0043041">
    <property type="term" value="P:amino acid activation for nonribosomal peptide biosynthetic process"/>
    <property type="evidence" value="ECO:0007669"/>
    <property type="project" value="TreeGrafter"/>
</dbReference>
<dbReference type="Gene3D" id="3.30.559.10">
    <property type="entry name" value="Chloramphenicol acetyltransferase-like domain"/>
    <property type="match status" value="2"/>
</dbReference>
<dbReference type="InterPro" id="IPR000873">
    <property type="entry name" value="AMP-dep_synth/lig_dom"/>
</dbReference>
<dbReference type="Gene3D" id="3.30.559.30">
    <property type="entry name" value="Nonribosomal peptide synthetase, condensation domain"/>
    <property type="match status" value="2"/>
</dbReference>
<dbReference type="SMART" id="SM00823">
    <property type="entry name" value="PKS_PP"/>
    <property type="match status" value="2"/>
</dbReference>
<dbReference type="Pfam" id="PF00668">
    <property type="entry name" value="Condensation"/>
    <property type="match status" value="2"/>
</dbReference>
<keyword evidence="5" id="KW-0596">Phosphopantetheine</keyword>
<protein>
    <recommendedName>
        <fullName evidence="4">Phenyloxazoline synthase MbtB</fullName>
    </recommendedName>
    <alternativeName>
        <fullName evidence="8">Mycobactin synthetase protein B</fullName>
    </alternativeName>
</protein>
<comment type="similarity">
    <text evidence="3">Belongs to the ATP-dependent AMP-binding enzyme family. MbtB subfamily.</text>
</comment>
<proteinExistence type="inferred from homology"/>
<dbReference type="InterPro" id="IPR009081">
    <property type="entry name" value="PP-bd_ACP"/>
</dbReference>
<dbReference type="InterPro" id="IPR006162">
    <property type="entry name" value="Ppantetheine_attach_site"/>
</dbReference>
<evidence type="ECO:0000256" key="3">
    <source>
        <dbReference type="ARBA" id="ARBA00007380"/>
    </source>
</evidence>
<dbReference type="GO" id="GO:0016874">
    <property type="term" value="F:ligase activity"/>
    <property type="evidence" value="ECO:0007669"/>
    <property type="project" value="UniProtKB-KW"/>
</dbReference>
<dbReference type="CDD" id="cd19535">
    <property type="entry name" value="Cyc_NRPS"/>
    <property type="match status" value="2"/>
</dbReference>
<evidence type="ECO:0000256" key="4">
    <source>
        <dbReference type="ARBA" id="ARBA00016743"/>
    </source>
</evidence>
<dbReference type="Gene3D" id="3.40.50.12780">
    <property type="entry name" value="N-terminal domain of ligase-like"/>
    <property type="match status" value="1"/>
</dbReference>
<feature type="domain" description="Carrier" evidence="10">
    <location>
        <begin position="1044"/>
        <end position="1119"/>
    </location>
</feature>
<dbReference type="NCBIfam" id="TIGR01733">
    <property type="entry name" value="AA-adenyl-dom"/>
    <property type="match status" value="1"/>
</dbReference>
<feature type="domain" description="Carrier" evidence="10">
    <location>
        <begin position="1584"/>
        <end position="1659"/>
    </location>
</feature>
<evidence type="ECO:0000256" key="6">
    <source>
        <dbReference type="ARBA" id="ARBA00022553"/>
    </source>
</evidence>
<feature type="domain" description="Carrier" evidence="10">
    <location>
        <begin position="8"/>
        <end position="81"/>
    </location>
</feature>
<dbReference type="PROSITE" id="PS00012">
    <property type="entry name" value="PHOSPHOPANTETHEINE"/>
    <property type="match status" value="2"/>
</dbReference>
<evidence type="ECO:0000259" key="10">
    <source>
        <dbReference type="PROSITE" id="PS50075"/>
    </source>
</evidence>
<evidence type="ECO:0000256" key="9">
    <source>
        <dbReference type="SAM" id="MobiDB-lite"/>
    </source>
</evidence>
<dbReference type="GO" id="GO:0044550">
    <property type="term" value="P:secondary metabolite biosynthetic process"/>
    <property type="evidence" value="ECO:0007669"/>
    <property type="project" value="TreeGrafter"/>
</dbReference>
<organism evidence="11 12">
    <name type="scientific">Solihabitans fulvus</name>
    <dbReference type="NCBI Taxonomy" id="1892852"/>
    <lineage>
        <taxon>Bacteria</taxon>
        <taxon>Bacillati</taxon>
        <taxon>Actinomycetota</taxon>
        <taxon>Actinomycetes</taxon>
        <taxon>Pseudonocardiales</taxon>
        <taxon>Pseudonocardiaceae</taxon>
        <taxon>Solihabitans</taxon>
    </lineage>
</organism>
<dbReference type="InterPro" id="IPR042099">
    <property type="entry name" value="ANL_N_sf"/>
</dbReference>
<gene>
    <name evidence="11" type="ORF">F0L68_04330</name>
</gene>
<dbReference type="InterPro" id="IPR057737">
    <property type="entry name" value="Condensation_MtbB-like"/>
</dbReference>
<evidence type="ECO:0000256" key="5">
    <source>
        <dbReference type="ARBA" id="ARBA00022450"/>
    </source>
</evidence>
<dbReference type="GO" id="GO:0000036">
    <property type="term" value="F:acyl carrier activity"/>
    <property type="evidence" value="ECO:0007669"/>
    <property type="project" value="TreeGrafter"/>
</dbReference>
<dbReference type="Pfam" id="PF13193">
    <property type="entry name" value="AMP-binding_C"/>
    <property type="match status" value="1"/>
</dbReference>
<evidence type="ECO:0000256" key="7">
    <source>
        <dbReference type="ARBA" id="ARBA00022598"/>
    </source>
</evidence>
<keyword evidence="12" id="KW-1185">Reference proteome</keyword>
<dbReference type="Pfam" id="PF00501">
    <property type="entry name" value="AMP-binding"/>
    <property type="match status" value="1"/>
</dbReference>
<dbReference type="PROSITE" id="PS00455">
    <property type="entry name" value="AMP_BINDING"/>
    <property type="match status" value="1"/>
</dbReference>
<dbReference type="InterPro" id="IPR020806">
    <property type="entry name" value="PKS_PP-bd"/>
</dbReference>
<dbReference type="InterPro" id="IPR025110">
    <property type="entry name" value="AMP-bd_C"/>
</dbReference>
<keyword evidence="7" id="KW-0436">Ligase</keyword>